<comment type="subcellular location">
    <subcellularLocation>
        <location evidence="1">Cell membrane</location>
        <topology evidence="1">Multi-pass membrane protein</topology>
    </subcellularLocation>
</comment>
<keyword evidence="5 7" id="KW-1133">Transmembrane helix</keyword>
<evidence type="ECO:0000256" key="5">
    <source>
        <dbReference type="ARBA" id="ARBA00022989"/>
    </source>
</evidence>
<comment type="caution">
    <text evidence="8">The sequence shown here is derived from an EMBL/GenBank/DDBJ whole genome shotgun (WGS) entry which is preliminary data.</text>
</comment>
<sequence length="138" mass="15279">MKENIDPLLEQPLGLIIGYFSVAVVELIVFLSCFESLTKYRCWQEIKRGNMAASLATGGKIFGLCNVIRFAAKQPSIYDFMIWSSVGSLLLFAAYLLFQFWTPVFRLDREIAEGNTSVGFISMAVSVSVSFLIGACIG</sequence>
<accession>A0A090ZVG8</accession>
<dbReference type="PATRIC" id="fig|44252.3.peg.3469"/>
<feature type="transmembrane region" description="Helical" evidence="7">
    <location>
        <begin position="12"/>
        <end position="34"/>
    </location>
</feature>
<dbReference type="GeneID" id="77008763"/>
<evidence type="ECO:0000256" key="2">
    <source>
        <dbReference type="ARBA" id="ARBA00005779"/>
    </source>
</evidence>
<dbReference type="Proteomes" id="UP000029278">
    <property type="component" value="Unassembled WGS sequence"/>
</dbReference>
<evidence type="ECO:0000256" key="7">
    <source>
        <dbReference type="SAM" id="Phobius"/>
    </source>
</evidence>
<dbReference type="STRING" id="44252.DJ90_3340"/>
<evidence type="ECO:0000313" key="8">
    <source>
        <dbReference type="EMBL" id="KFN08096.1"/>
    </source>
</evidence>
<evidence type="ECO:0000256" key="1">
    <source>
        <dbReference type="ARBA" id="ARBA00004651"/>
    </source>
</evidence>
<comment type="similarity">
    <text evidence="2">Belongs to the UPF0719 family.</text>
</comment>
<keyword evidence="6 7" id="KW-0472">Membrane</keyword>
<dbReference type="GO" id="GO:0005886">
    <property type="term" value="C:plasma membrane"/>
    <property type="evidence" value="ECO:0007669"/>
    <property type="project" value="UniProtKB-SubCell"/>
</dbReference>
<dbReference type="Pfam" id="PF03994">
    <property type="entry name" value="DUF350"/>
    <property type="match status" value="1"/>
</dbReference>
<evidence type="ECO:0000256" key="6">
    <source>
        <dbReference type="ARBA" id="ARBA00023136"/>
    </source>
</evidence>
<keyword evidence="9" id="KW-1185">Reference proteome</keyword>
<keyword evidence="3" id="KW-1003">Cell membrane</keyword>
<evidence type="ECO:0008006" key="10">
    <source>
        <dbReference type="Google" id="ProtNLM"/>
    </source>
</evidence>
<dbReference type="EMBL" id="JMQA01000030">
    <property type="protein sequence ID" value="KFN08096.1"/>
    <property type="molecule type" value="Genomic_DNA"/>
</dbReference>
<evidence type="ECO:0000256" key="3">
    <source>
        <dbReference type="ARBA" id="ARBA00022475"/>
    </source>
</evidence>
<feature type="transmembrane region" description="Helical" evidence="7">
    <location>
        <begin position="77"/>
        <end position="98"/>
    </location>
</feature>
<evidence type="ECO:0000313" key="9">
    <source>
        <dbReference type="Proteomes" id="UP000029278"/>
    </source>
</evidence>
<dbReference type="OrthoDB" id="2352756at2"/>
<dbReference type="PANTHER" id="PTHR40043:SF1">
    <property type="entry name" value="UPF0719 INNER MEMBRANE PROTEIN YJFL"/>
    <property type="match status" value="1"/>
</dbReference>
<evidence type="ECO:0000256" key="4">
    <source>
        <dbReference type="ARBA" id="ARBA00022692"/>
    </source>
</evidence>
<dbReference type="RefSeq" id="WP_036624898.1">
    <property type="nucleotide sequence ID" value="NZ_BGML01000001.1"/>
</dbReference>
<organism evidence="8 9">
    <name type="scientific">Paenibacillus macerans</name>
    <name type="common">Bacillus macerans</name>
    <dbReference type="NCBI Taxonomy" id="44252"/>
    <lineage>
        <taxon>Bacteria</taxon>
        <taxon>Bacillati</taxon>
        <taxon>Bacillota</taxon>
        <taxon>Bacilli</taxon>
        <taxon>Bacillales</taxon>
        <taxon>Paenibacillaceae</taxon>
        <taxon>Paenibacillus</taxon>
    </lineage>
</organism>
<name>A0A090ZVG8_PAEMA</name>
<reference evidence="8 9" key="1">
    <citation type="submission" date="2014-04" db="EMBL/GenBank/DDBJ databases">
        <authorList>
            <person name="Bishop-Lilly K.A."/>
            <person name="Broomall S.M."/>
            <person name="Chain P.S."/>
            <person name="Chertkov O."/>
            <person name="Coyne S.R."/>
            <person name="Daligault H.E."/>
            <person name="Davenport K.W."/>
            <person name="Erkkila T."/>
            <person name="Frey K.G."/>
            <person name="Gibbons H.S."/>
            <person name="Gu W."/>
            <person name="Jaissle J."/>
            <person name="Johnson S.L."/>
            <person name="Koroleva G.I."/>
            <person name="Ladner J.T."/>
            <person name="Lo C.-C."/>
            <person name="Minogue T.D."/>
            <person name="Munk C."/>
            <person name="Palacios G.F."/>
            <person name="Redden C.L."/>
            <person name="Rosenzweig C.N."/>
            <person name="Scholz M.B."/>
            <person name="Teshima H."/>
            <person name="Xu Y."/>
        </authorList>
    </citation>
    <scope>NUCLEOTIDE SEQUENCE [LARGE SCALE GENOMIC DNA]</scope>
    <source>
        <strain evidence="8 9">8244</strain>
    </source>
</reference>
<proteinExistence type="inferred from homology"/>
<dbReference type="InterPro" id="IPR007140">
    <property type="entry name" value="DUF350"/>
</dbReference>
<protein>
    <recommendedName>
        <fullName evidence="10">DUF350 domain-containing protein</fullName>
    </recommendedName>
</protein>
<feature type="transmembrane region" description="Helical" evidence="7">
    <location>
        <begin position="118"/>
        <end position="137"/>
    </location>
</feature>
<dbReference type="PANTHER" id="PTHR40043">
    <property type="entry name" value="UPF0719 INNER MEMBRANE PROTEIN YJFL"/>
    <property type="match status" value="1"/>
</dbReference>
<dbReference type="HOGENOM" id="CLU_122820_1_1_9"/>
<dbReference type="AlphaFoldDB" id="A0A090ZVG8"/>
<gene>
    <name evidence="8" type="ORF">DJ90_3340</name>
</gene>
<keyword evidence="4 7" id="KW-0812">Transmembrane</keyword>